<feature type="signal peptide" evidence="3">
    <location>
        <begin position="1"/>
        <end position="19"/>
    </location>
</feature>
<keyword evidence="3" id="KW-0732">Signal</keyword>
<name>A0A0D2ACP1_EXOME</name>
<dbReference type="STRING" id="212818.A0A0D2ACP1"/>
<comment type="similarity">
    <text evidence="1">Belongs to the selenium-binding protein family.</text>
</comment>
<evidence type="ECO:0000256" key="2">
    <source>
        <dbReference type="ARBA" id="ARBA00023266"/>
    </source>
</evidence>
<keyword evidence="2" id="KW-0711">Selenium</keyword>
<sequence length="465" mass="50719">MASCTNLALIASLAYQVASLSLPPLNPSIPDVAVPVDYKVGELLVRHEPPPLLDSPPFQCDKSVKPGKIGYFWTGSGDKSYKDFLATYSLDEDTFGELLWVTDVPTGGNEPHHLGISSDGKTLVGGGLLSLLSAQDMAFYFDVTDPYQPKFKKSNQPSLSAVTDEFWAKPDGGFFITQMGSAQGTSPGRLVETDAEFNIIHEWPEDADGTANILGEQFSPHGICVDLEKNIILTSDFVVPASILKPTSGVEFADTLRLWELSSRRIISTITIPDGGGIQDVKFIPGNPESAAIATAIHLGQVWIIYPFRKDANGNQGVAELLFDLGPKARDVVAMYTSLTEDGRFLYLTLTTTNHVAALDITDLNNVKRLDDPDEEQPTVSPHYVKITPDQKHLLVIDYFVQTGDIGVVNIPADYKVLYLDINDDGSLSFNRTIDFASDFASRGGAKPHSAVIFDLTDPENPLYY</sequence>
<evidence type="ECO:0000256" key="3">
    <source>
        <dbReference type="SAM" id="SignalP"/>
    </source>
</evidence>
<dbReference type="Gene3D" id="2.130.10.10">
    <property type="entry name" value="YVTN repeat-like/Quinoprotein amine dehydrogenase"/>
    <property type="match status" value="1"/>
</dbReference>
<evidence type="ECO:0000313" key="4">
    <source>
        <dbReference type="EMBL" id="KIV96723.1"/>
    </source>
</evidence>
<dbReference type="Proteomes" id="UP000054302">
    <property type="component" value="Unassembled WGS sequence"/>
</dbReference>
<dbReference type="Pfam" id="PF05694">
    <property type="entry name" value="SBP56"/>
    <property type="match status" value="1"/>
</dbReference>
<dbReference type="InterPro" id="IPR008826">
    <property type="entry name" value="Se-bd"/>
</dbReference>
<dbReference type="GeneID" id="27318394"/>
<proteinExistence type="inferred from homology"/>
<dbReference type="AlphaFoldDB" id="A0A0D2ACP1"/>
<keyword evidence="5" id="KW-1185">Reference proteome</keyword>
<evidence type="ECO:0000256" key="1">
    <source>
        <dbReference type="ARBA" id="ARBA00005606"/>
    </source>
</evidence>
<dbReference type="OrthoDB" id="10033702at2759"/>
<reference evidence="4 5" key="1">
    <citation type="submission" date="2015-01" db="EMBL/GenBank/DDBJ databases">
        <title>The Genome Sequence of Exophiala mesophila CBS40295.</title>
        <authorList>
            <consortium name="The Broad Institute Genomics Platform"/>
            <person name="Cuomo C."/>
            <person name="de Hoog S."/>
            <person name="Gorbushina A."/>
            <person name="Stielow B."/>
            <person name="Teixiera M."/>
            <person name="Abouelleil A."/>
            <person name="Chapman S.B."/>
            <person name="Priest M."/>
            <person name="Young S.K."/>
            <person name="Wortman J."/>
            <person name="Nusbaum C."/>
            <person name="Birren B."/>
        </authorList>
    </citation>
    <scope>NUCLEOTIDE SEQUENCE [LARGE SCALE GENOMIC DNA]</scope>
    <source>
        <strain evidence="4 5">CBS 40295</strain>
    </source>
</reference>
<feature type="chain" id="PRO_5002238256" evidence="3">
    <location>
        <begin position="20"/>
        <end position="465"/>
    </location>
</feature>
<evidence type="ECO:0000313" key="5">
    <source>
        <dbReference type="Proteomes" id="UP000054302"/>
    </source>
</evidence>
<dbReference type="VEuPathDB" id="FungiDB:PV10_00549"/>
<dbReference type="InterPro" id="IPR015943">
    <property type="entry name" value="WD40/YVTN_repeat-like_dom_sf"/>
</dbReference>
<dbReference type="EMBL" id="KN847520">
    <property type="protein sequence ID" value="KIV96723.1"/>
    <property type="molecule type" value="Genomic_DNA"/>
</dbReference>
<dbReference type="OMA" id="KFHKDFL"/>
<gene>
    <name evidence="4" type="ORF">PV10_00549</name>
</gene>
<organism evidence="4 5">
    <name type="scientific">Exophiala mesophila</name>
    <name type="common">Black yeast-like fungus</name>
    <dbReference type="NCBI Taxonomy" id="212818"/>
    <lineage>
        <taxon>Eukaryota</taxon>
        <taxon>Fungi</taxon>
        <taxon>Dikarya</taxon>
        <taxon>Ascomycota</taxon>
        <taxon>Pezizomycotina</taxon>
        <taxon>Eurotiomycetes</taxon>
        <taxon>Chaetothyriomycetidae</taxon>
        <taxon>Chaetothyriales</taxon>
        <taxon>Herpotrichiellaceae</taxon>
        <taxon>Exophiala</taxon>
    </lineage>
</organism>
<dbReference type="GO" id="GO:0008430">
    <property type="term" value="F:selenium binding"/>
    <property type="evidence" value="ECO:0007669"/>
    <property type="project" value="InterPro"/>
</dbReference>
<protein>
    <submittedName>
        <fullName evidence="4">Uncharacterized protein</fullName>
    </submittedName>
</protein>
<dbReference type="RefSeq" id="XP_016228297.1">
    <property type="nucleotide sequence ID" value="XM_016364648.1"/>
</dbReference>
<dbReference type="SUPFAM" id="SSF101908">
    <property type="entry name" value="Putative isomerase YbhE"/>
    <property type="match status" value="1"/>
</dbReference>
<dbReference type="HOGENOM" id="CLU_028693_0_0_1"/>
<accession>A0A0D2ACP1</accession>